<dbReference type="EMBL" id="CP151407">
    <property type="protein sequence ID" value="WZJ23483.1"/>
    <property type="molecule type" value="Genomic_DNA"/>
</dbReference>
<dbReference type="Pfam" id="PF16816">
    <property type="entry name" value="DotD"/>
    <property type="match status" value="1"/>
</dbReference>
<sequence length="424" mass="45348">MPIENGGFRQGTHNALSRRMQNMKRGFKHTALCAILAGLAITSQAKDAPMDFQYRIEGDSTLRPVLVFNDGRDTFIQPQAGDDSIRVNGERPTVEGPYWVIRGISPEIKITSVKQGKTGKGKNAVSTETVLRSVTIRRPANAVAKAVKAASVTVAPAVVASAVTAEATPVKTAKDYVDMQQIRAAIRASNEPGVVAPPAHKSEPQPTSQAVAQKPFFSPVKPVAEPVCAPEKVRRDLAFVATFKAGATSLSDSTVEDIKKLVGSSEGVTNVRVEVERSGDRTVDTKRGLALRSALIAAGVDQEAIKPMETREPTGIGAEIHLTREITMPCHGMSVVSVSKDAGTATILWKGEAADLVPRIAKQLGLNYRVEGSKEPLMITVAVAKGSFDEGMKAVGKELGKRADLILRTDELVLKYKGHKGKTQ</sequence>
<dbReference type="InterPro" id="IPR031817">
    <property type="entry name" value="DotD"/>
</dbReference>
<evidence type="ECO:0000313" key="2">
    <source>
        <dbReference type="Proteomes" id="UP001479520"/>
    </source>
</evidence>
<name>A0ABZ2XLL1_9RHOO</name>
<dbReference type="CDD" id="cd06911">
    <property type="entry name" value="VirB9_CagX_TrbG"/>
    <property type="match status" value="1"/>
</dbReference>
<geneLocation type="plasmid" evidence="1 2">
    <name>unnamed1</name>
</geneLocation>
<proteinExistence type="predicted"/>
<protein>
    <submittedName>
        <fullName evidence="1">DotD/TraH family lipoprotein</fullName>
    </submittedName>
</protein>
<keyword evidence="2" id="KW-1185">Reference proteome</keyword>
<organism evidence="1 2">
    <name type="scientific">Azonexus hydrophilus</name>
    <dbReference type="NCBI Taxonomy" id="418702"/>
    <lineage>
        <taxon>Bacteria</taxon>
        <taxon>Pseudomonadati</taxon>
        <taxon>Pseudomonadota</taxon>
        <taxon>Betaproteobacteria</taxon>
        <taxon>Rhodocyclales</taxon>
        <taxon>Azonexaceae</taxon>
        <taxon>Azonexus</taxon>
    </lineage>
</organism>
<evidence type="ECO:0000313" key="1">
    <source>
        <dbReference type="EMBL" id="WZJ23483.1"/>
    </source>
</evidence>
<dbReference type="InterPro" id="IPR033645">
    <property type="entry name" value="VirB9/CagX/TrbG_C"/>
</dbReference>
<dbReference type="RefSeq" id="WP_341744795.1">
    <property type="nucleotide sequence ID" value="NZ_CP151407.1"/>
</dbReference>
<accession>A0ABZ2XLL1</accession>
<reference evidence="1 2" key="1">
    <citation type="submission" date="2024-04" db="EMBL/GenBank/DDBJ databases">
        <title>Dissimilatory iodate-reducing microorganisms contribute to the enrichment of iodine in groundwater.</title>
        <authorList>
            <person name="Jiang Z."/>
        </authorList>
    </citation>
    <scope>NUCLEOTIDE SEQUENCE [LARGE SCALE GENOMIC DNA]</scope>
    <source>
        <strain evidence="1 2">NCP973</strain>
        <plasmid evidence="1 2">unnamed1</plasmid>
    </source>
</reference>
<keyword evidence="1" id="KW-0449">Lipoprotein</keyword>
<keyword evidence="1" id="KW-0614">Plasmid</keyword>
<dbReference type="Gene3D" id="2.60.40.2500">
    <property type="match status" value="1"/>
</dbReference>
<dbReference type="InterPro" id="IPR038140">
    <property type="entry name" value="DotD_sf"/>
</dbReference>
<dbReference type="Proteomes" id="UP001479520">
    <property type="component" value="Plasmid unnamed1"/>
</dbReference>
<dbReference type="Gene3D" id="3.55.50.60">
    <property type="entry name" value="DotD protein"/>
    <property type="match status" value="1"/>
</dbReference>
<dbReference type="InterPro" id="IPR038161">
    <property type="entry name" value="VirB9/CagX/TrbG_C_sf"/>
</dbReference>
<gene>
    <name evidence="1" type="ORF">AADV58_17150</name>
</gene>